<dbReference type="Pfam" id="PF00754">
    <property type="entry name" value="F5_F8_type_C"/>
    <property type="match status" value="1"/>
</dbReference>
<dbReference type="PROSITE" id="PS50022">
    <property type="entry name" value="FA58C_3"/>
    <property type="match status" value="1"/>
</dbReference>
<dbReference type="InterPro" id="IPR008979">
    <property type="entry name" value="Galactose-bd-like_sf"/>
</dbReference>
<reference evidence="2 3" key="1">
    <citation type="submission" date="2017-02" db="EMBL/GenBank/DDBJ databases">
        <authorList>
            <person name="Peterson S.W."/>
        </authorList>
    </citation>
    <scope>NUCLEOTIDE SEQUENCE [LARGE SCALE GENOMIC DNA]</scope>
    <source>
        <strain evidence="2 3">DSM 18108</strain>
    </source>
</reference>
<dbReference type="EMBL" id="FUZZ01000002">
    <property type="protein sequence ID" value="SKD04478.1"/>
    <property type="molecule type" value="Genomic_DNA"/>
</dbReference>
<proteinExistence type="predicted"/>
<protein>
    <recommendedName>
        <fullName evidence="1">F5/8 type C domain-containing protein</fullName>
    </recommendedName>
</protein>
<dbReference type="InterPro" id="IPR013728">
    <property type="entry name" value="BT_3987-like_N"/>
</dbReference>
<dbReference type="Proteomes" id="UP000190166">
    <property type="component" value="Unassembled WGS sequence"/>
</dbReference>
<dbReference type="Pfam" id="PF08522">
    <property type="entry name" value="BT_3987-like_N"/>
    <property type="match status" value="1"/>
</dbReference>
<evidence type="ECO:0000313" key="3">
    <source>
        <dbReference type="Proteomes" id="UP000190166"/>
    </source>
</evidence>
<dbReference type="STRING" id="393003.SAMN05660461_2856"/>
<gene>
    <name evidence="2" type="ORF">SAMN05660461_2856</name>
</gene>
<accession>A0A1T5NWF1</accession>
<feature type="domain" description="F5/8 type C" evidence="1">
    <location>
        <begin position="165"/>
        <end position="327"/>
    </location>
</feature>
<dbReference type="Gene3D" id="2.60.40.1740">
    <property type="entry name" value="hypothetical protein (bacova_03559)"/>
    <property type="match status" value="1"/>
</dbReference>
<organism evidence="2 3">
    <name type="scientific">Chitinophaga ginsengisegetis</name>
    <dbReference type="NCBI Taxonomy" id="393003"/>
    <lineage>
        <taxon>Bacteria</taxon>
        <taxon>Pseudomonadati</taxon>
        <taxon>Bacteroidota</taxon>
        <taxon>Chitinophagia</taxon>
        <taxon>Chitinophagales</taxon>
        <taxon>Chitinophagaceae</taxon>
        <taxon>Chitinophaga</taxon>
    </lineage>
</organism>
<keyword evidence="3" id="KW-1185">Reference proteome</keyword>
<dbReference type="AlphaFoldDB" id="A0A1T5NWF1"/>
<sequence>MNRLSSYIFFLLITGLIVFTACKKDRVATSTVYMPNALGVVKVTFEMADTPYTIPVSAVITGAEYATVTNAVAGSDIVVHFRADPEKVAFFNEQNGTDYRVLPEGSYEMPATATIVKGASITAATGLAIHAKGKINPFQDYMIPVSIESIEGANASAYQQTTYYVVNATADLNSMIPYDQAKWTIAGFSTEEPAEGGGNGLAARAIDNDPSTFWNSKWSGGEPGPPHYFIVDMGEEKAVHGIGIMDRYFEGSWQTDGHGQPQDITVSVSTDNATWTEVAVLKDVPHDPGQPWYKYFVSTLKQARYVKFTVTKVYGTSSTNIAEVQVF</sequence>
<dbReference type="RefSeq" id="WP_143313600.1">
    <property type="nucleotide sequence ID" value="NZ_FUZZ01000002.1"/>
</dbReference>
<evidence type="ECO:0000313" key="2">
    <source>
        <dbReference type="EMBL" id="SKD04478.1"/>
    </source>
</evidence>
<name>A0A1T5NWF1_9BACT</name>
<dbReference type="PROSITE" id="PS51257">
    <property type="entry name" value="PROKAR_LIPOPROTEIN"/>
    <property type="match status" value="1"/>
</dbReference>
<dbReference type="Gene3D" id="2.60.120.260">
    <property type="entry name" value="Galactose-binding domain-like"/>
    <property type="match status" value="1"/>
</dbReference>
<evidence type="ECO:0000259" key="1">
    <source>
        <dbReference type="PROSITE" id="PS50022"/>
    </source>
</evidence>
<dbReference type="SUPFAM" id="SSF49785">
    <property type="entry name" value="Galactose-binding domain-like"/>
    <property type="match status" value="1"/>
</dbReference>
<dbReference type="InterPro" id="IPR000421">
    <property type="entry name" value="FA58C"/>
</dbReference>